<sequence length="169" mass="18094">MPVTDLCEVIVAVLYPHLVPAVTGIRPAATALIPVSGAGGLTSPASEDAAGDDLPDAYAAITSAQRAQWDRIVGELTAVRAWGEDPLLHALEASCRRRDEIDEDIRLLITLGREFVSPRPYDYATLARASGLTQYLVRKAYGAQDIECIRHVTGLNPRKASDVQATVSG</sequence>
<keyword evidence="2" id="KW-1185">Reference proteome</keyword>
<dbReference type="RefSeq" id="WP_176578818.1">
    <property type="nucleotide sequence ID" value="NZ_CBDRGH010000022.1"/>
</dbReference>
<organism evidence="1 2">
    <name type="scientific">Streptomyces chartreusis</name>
    <dbReference type="NCBI Taxonomy" id="1969"/>
    <lineage>
        <taxon>Bacteria</taxon>
        <taxon>Bacillati</taxon>
        <taxon>Actinomycetota</taxon>
        <taxon>Actinomycetes</taxon>
        <taxon>Kitasatosporales</taxon>
        <taxon>Streptomycetaceae</taxon>
        <taxon>Streptomyces</taxon>
    </lineage>
</organism>
<gene>
    <name evidence="1" type="ORF">HUT05_47270</name>
</gene>
<dbReference type="Proteomes" id="UP000509418">
    <property type="component" value="Chromosome"/>
</dbReference>
<evidence type="ECO:0000313" key="1">
    <source>
        <dbReference type="EMBL" id="QKZ24287.1"/>
    </source>
</evidence>
<evidence type="ECO:0000313" key="2">
    <source>
        <dbReference type="Proteomes" id="UP000509418"/>
    </source>
</evidence>
<name>A0A7H8TM25_STRCX</name>
<dbReference type="EMBL" id="CP056041">
    <property type="protein sequence ID" value="QKZ24287.1"/>
    <property type="molecule type" value="Genomic_DNA"/>
</dbReference>
<proteinExistence type="predicted"/>
<accession>A0A7H8TM25</accession>
<dbReference type="AlphaFoldDB" id="A0A7H8TM25"/>
<reference evidence="1 2" key="1">
    <citation type="submission" date="2020-06" db="EMBL/GenBank/DDBJ databases">
        <title>Genome mining for natural products.</title>
        <authorList>
            <person name="Zhang B."/>
            <person name="Shi J."/>
            <person name="Ge H."/>
        </authorList>
    </citation>
    <scope>NUCLEOTIDE SEQUENCE [LARGE SCALE GENOMIC DNA]</scope>
    <source>
        <strain evidence="1 2">NA02069</strain>
    </source>
</reference>
<protein>
    <submittedName>
        <fullName evidence="1">Uncharacterized protein</fullName>
    </submittedName>
</protein>